<accession>A0ABQ0TG71</accession>
<protein>
    <submittedName>
        <fullName evidence="1">Uncharacterized protein</fullName>
    </submittedName>
</protein>
<keyword evidence="2" id="KW-1185">Reference proteome</keyword>
<dbReference type="Proteomes" id="UP000319578">
    <property type="component" value="Unassembled WGS sequence"/>
</dbReference>
<comment type="caution">
    <text evidence="1">The sequence shown here is derived from an EMBL/GenBank/DDBJ whole genome shotgun (WGS) entry which is preliminary data.</text>
</comment>
<reference evidence="1 2" key="1">
    <citation type="submission" date="2019-06" db="EMBL/GenBank/DDBJ databases">
        <title>Whole genome shotgun sequence of Brevibacillus reuszeri NBRC 15719.</title>
        <authorList>
            <person name="Hosoyama A."/>
            <person name="Uohara A."/>
            <person name="Ohji S."/>
            <person name="Ichikawa N."/>
        </authorList>
    </citation>
    <scope>NUCLEOTIDE SEQUENCE [LARGE SCALE GENOMIC DNA]</scope>
    <source>
        <strain evidence="1 2">NBRC 15719</strain>
    </source>
</reference>
<evidence type="ECO:0000313" key="1">
    <source>
        <dbReference type="EMBL" id="GED66369.1"/>
    </source>
</evidence>
<proteinExistence type="predicted"/>
<organism evidence="1 2">
    <name type="scientific">Brevibacillus reuszeri</name>
    <dbReference type="NCBI Taxonomy" id="54915"/>
    <lineage>
        <taxon>Bacteria</taxon>
        <taxon>Bacillati</taxon>
        <taxon>Bacillota</taxon>
        <taxon>Bacilli</taxon>
        <taxon>Bacillales</taxon>
        <taxon>Paenibacillaceae</taxon>
        <taxon>Brevibacillus</taxon>
    </lineage>
</organism>
<gene>
    <name evidence="1" type="ORF">BRE01_00710</name>
</gene>
<sequence>MQLNGFDTYKRIERMEKDGYTLNNQKDYGDKKRQEWSKHDSRCEKCDVAKR</sequence>
<evidence type="ECO:0000313" key="2">
    <source>
        <dbReference type="Proteomes" id="UP000319578"/>
    </source>
</evidence>
<name>A0ABQ0TG71_9BACL</name>
<dbReference type="EMBL" id="BJON01000002">
    <property type="protein sequence ID" value="GED66369.1"/>
    <property type="molecule type" value="Genomic_DNA"/>
</dbReference>